<evidence type="ECO:0000256" key="1">
    <source>
        <dbReference type="SAM" id="MobiDB-lite"/>
    </source>
</evidence>
<comment type="caution">
    <text evidence="2">The sequence shown here is derived from an EMBL/GenBank/DDBJ whole genome shotgun (WGS) entry which is preliminary data.</text>
</comment>
<sequence length="115" mass="12320">MKKSPAGRFGRNRHTCGRIPSSRPPFPEGGRGPEERDRGRTALASERSDLSPSRHESGVKPAYGGAWENARSEGTEVARMQRLSSGSFDRAGAAANAARFILGVNRSLSATPSPR</sequence>
<name>A0A9D3LSC0_ANGAN</name>
<feature type="region of interest" description="Disordered" evidence="1">
    <location>
        <begin position="1"/>
        <end position="67"/>
    </location>
</feature>
<proteinExistence type="predicted"/>
<keyword evidence="3" id="KW-1185">Reference proteome</keyword>
<protein>
    <submittedName>
        <fullName evidence="2">Uncharacterized protein</fullName>
    </submittedName>
</protein>
<dbReference type="EMBL" id="JAFIRN010000016">
    <property type="protein sequence ID" value="KAG5833823.1"/>
    <property type="molecule type" value="Genomic_DNA"/>
</dbReference>
<feature type="compositionally biased region" description="Basic residues" evidence="1">
    <location>
        <begin position="1"/>
        <end position="16"/>
    </location>
</feature>
<reference evidence="2" key="1">
    <citation type="submission" date="2021-01" db="EMBL/GenBank/DDBJ databases">
        <title>A chromosome-scale assembly of European eel, Anguilla anguilla.</title>
        <authorList>
            <person name="Henkel C."/>
            <person name="Jong-Raadsen S.A."/>
            <person name="Dufour S."/>
            <person name="Weltzien F.-A."/>
            <person name="Palstra A.P."/>
            <person name="Pelster B."/>
            <person name="Spaink H.P."/>
            <person name="Van Den Thillart G.E."/>
            <person name="Jansen H."/>
            <person name="Zahm M."/>
            <person name="Klopp C."/>
            <person name="Cedric C."/>
            <person name="Louis A."/>
            <person name="Berthelot C."/>
            <person name="Parey E."/>
            <person name="Roest Crollius H."/>
            <person name="Montfort J."/>
            <person name="Robinson-Rechavi M."/>
            <person name="Bucao C."/>
            <person name="Bouchez O."/>
            <person name="Gislard M."/>
            <person name="Lluch J."/>
            <person name="Milhes M."/>
            <person name="Lampietro C."/>
            <person name="Lopez Roques C."/>
            <person name="Donnadieu C."/>
            <person name="Braasch I."/>
            <person name="Desvignes T."/>
            <person name="Postlethwait J."/>
            <person name="Bobe J."/>
            <person name="Guiguen Y."/>
            <person name="Dirks R."/>
        </authorList>
    </citation>
    <scope>NUCLEOTIDE SEQUENCE</scope>
    <source>
        <strain evidence="2">Tag_6206</strain>
        <tissue evidence="2">Liver</tissue>
    </source>
</reference>
<evidence type="ECO:0000313" key="2">
    <source>
        <dbReference type="EMBL" id="KAG5833823.1"/>
    </source>
</evidence>
<gene>
    <name evidence="2" type="ORF">ANANG_G00279960</name>
</gene>
<feature type="compositionally biased region" description="Basic and acidic residues" evidence="1">
    <location>
        <begin position="31"/>
        <end position="58"/>
    </location>
</feature>
<organism evidence="2 3">
    <name type="scientific">Anguilla anguilla</name>
    <name type="common">European freshwater eel</name>
    <name type="synonym">Muraena anguilla</name>
    <dbReference type="NCBI Taxonomy" id="7936"/>
    <lineage>
        <taxon>Eukaryota</taxon>
        <taxon>Metazoa</taxon>
        <taxon>Chordata</taxon>
        <taxon>Craniata</taxon>
        <taxon>Vertebrata</taxon>
        <taxon>Euteleostomi</taxon>
        <taxon>Actinopterygii</taxon>
        <taxon>Neopterygii</taxon>
        <taxon>Teleostei</taxon>
        <taxon>Anguilliformes</taxon>
        <taxon>Anguillidae</taxon>
        <taxon>Anguilla</taxon>
    </lineage>
</organism>
<evidence type="ECO:0000313" key="3">
    <source>
        <dbReference type="Proteomes" id="UP001044222"/>
    </source>
</evidence>
<dbReference type="AlphaFoldDB" id="A0A9D3LSC0"/>
<dbReference type="Proteomes" id="UP001044222">
    <property type="component" value="Chromosome 16"/>
</dbReference>
<accession>A0A9D3LSC0</accession>